<keyword evidence="2" id="KW-1185">Reference proteome</keyword>
<dbReference type="Proteomes" id="UP000028542">
    <property type="component" value="Unassembled WGS sequence"/>
</dbReference>
<dbReference type="eggNOG" id="ENOG50327RR">
    <property type="taxonomic scope" value="Bacteria"/>
</dbReference>
<dbReference type="RefSeq" id="WP_035128991.1">
    <property type="nucleotide sequence ID" value="NZ_JPMD01000001.1"/>
</dbReference>
<evidence type="ECO:0000313" key="1">
    <source>
        <dbReference type="EMBL" id="KEZ88701.1"/>
    </source>
</evidence>
<organism evidence="1 2">
    <name type="scientific">Clostridium sulfidigenes</name>
    <dbReference type="NCBI Taxonomy" id="318464"/>
    <lineage>
        <taxon>Bacteria</taxon>
        <taxon>Bacillati</taxon>
        <taxon>Bacillota</taxon>
        <taxon>Clostridia</taxon>
        <taxon>Eubacteriales</taxon>
        <taxon>Clostridiaceae</taxon>
        <taxon>Clostridium</taxon>
    </lineage>
</organism>
<gene>
    <name evidence="1" type="ORF">IO99_00535</name>
</gene>
<evidence type="ECO:0000313" key="2">
    <source>
        <dbReference type="Proteomes" id="UP000028542"/>
    </source>
</evidence>
<reference evidence="1 2" key="1">
    <citation type="submission" date="2014-07" db="EMBL/GenBank/DDBJ databases">
        <title>Draft genome of Clostridium sulfidigenes 113A isolated from sediments associated with methane hydrate from Krishna Godavari basin.</title>
        <authorList>
            <person name="Honkalas V.S."/>
            <person name="Dabir A.P."/>
            <person name="Arora P."/>
            <person name="Dhakephalkar P.K."/>
        </authorList>
    </citation>
    <scope>NUCLEOTIDE SEQUENCE [LARGE SCALE GENOMIC DNA]</scope>
    <source>
        <strain evidence="1 2">113A</strain>
    </source>
</reference>
<proteinExistence type="predicted"/>
<accession>A0A084JIB7</accession>
<dbReference type="EMBL" id="JPMD01000001">
    <property type="protein sequence ID" value="KEZ88701.1"/>
    <property type="molecule type" value="Genomic_DNA"/>
</dbReference>
<dbReference type="AlphaFoldDB" id="A0A084JIB7"/>
<sequence>MAKVQSLINKITKALKAKGWMPLINHEQFYGDDGQPITKYIVHYGKPRGKENDVVDIVYSKVDLLKVLIEILRAGDSNG</sequence>
<dbReference type="STRING" id="318464.IO99_00535"/>
<protein>
    <submittedName>
        <fullName evidence="1">Uncharacterized protein</fullName>
    </submittedName>
</protein>
<name>A0A084JIB7_9CLOT</name>
<comment type="caution">
    <text evidence="1">The sequence shown here is derived from an EMBL/GenBank/DDBJ whole genome shotgun (WGS) entry which is preliminary data.</text>
</comment>